<dbReference type="Proteomes" id="UP000007845">
    <property type="component" value="Chromosome"/>
</dbReference>
<dbReference type="STRING" id="641491.DND132_2452"/>
<keyword evidence="3" id="KW-1185">Reference proteome</keyword>
<dbReference type="AlphaFoldDB" id="F0JC82"/>
<keyword evidence="1" id="KW-0732">Signal</keyword>
<dbReference type="KEGG" id="ddn:DND132_2452"/>
<evidence type="ECO:0000256" key="1">
    <source>
        <dbReference type="SAM" id="SignalP"/>
    </source>
</evidence>
<protein>
    <recommendedName>
        <fullName evidence="4">Lipocalin-like domain-containing protein</fullName>
    </recommendedName>
</protein>
<feature type="chain" id="PRO_5003250860" description="Lipocalin-like domain-containing protein" evidence="1">
    <location>
        <begin position="22"/>
        <end position="136"/>
    </location>
</feature>
<reference evidence="2 3" key="1">
    <citation type="journal article" date="2011" name="J. Bacteriol.">
        <title>Genome sequence of the mercury-methylating strain Desulfovibrio desulfuricans ND132.</title>
        <authorList>
            <person name="Brown S.D."/>
            <person name="Gilmour C.C."/>
            <person name="Kucken A.M."/>
            <person name="Wall J.D."/>
            <person name="Elias D.A."/>
            <person name="Brandt C.C."/>
            <person name="Podar M."/>
            <person name="Chertkov O."/>
            <person name="Held B."/>
            <person name="Bruce D.C."/>
            <person name="Detter J.C."/>
            <person name="Tapia R."/>
            <person name="Han C.S."/>
            <person name="Goodwin L.A."/>
            <person name="Cheng J.F."/>
            <person name="Pitluck S."/>
            <person name="Woyke T."/>
            <person name="Mikhailova N."/>
            <person name="Ivanova N.N."/>
            <person name="Han J."/>
            <person name="Lucas S."/>
            <person name="Lapidus A.L."/>
            <person name="Land M.L."/>
            <person name="Hauser L.J."/>
            <person name="Palumbo A.V."/>
        </authorList>
    </citation>
    <scope>NUCLEOTIDE SEQUENCE [LARGE SCALE GENOMIC DNA]</scope>
    <source>
        <strain evidence="2 3">ND132</strain>
    </source>
</reference>
<evidence type="ECO:0000313" key="2">
    <source>
        <dbReference type="EMBL" id="EGB15655.1"/>
    </source>
</evidence>
<dbReference type="HOGENOM" id="CLU_1822264_0_0_7"/>
<gene>
    <name evidence="2" type="ORF">DND132_2452</name>
</gene>
<dbReference type="EMBL" id="CP003220">
    <property type="protein sequence ID" value="EGB15655.1"/>
    <property type="molecule type" value="Genomic_DNA"/>
</dbReference>
<sequence precursor="true">MKKATFGLALLFVLCALPALAAGEVPDLKGSWVAKSVNVAGVKAGLYENPDAASTLVIEDQHGRVFTGYKKWTRKGETFTEKFAGGISSDNEIYIAEEKDGQLHGDYDAKAGALLLFYVESGPDAKVLEGVYVRTP</sequence>
<evidence type="ECO:0008006" key="4">
    <source>
        <dbReference type="Google" id="ProtNLM"/>
    </source>
</evidence>
<accession>F0JC82</accession>
<evidence type="ECO:0000313" key="3">
    <source>
        <dbReference type="Proteomes" id="UP000007845"/>
    </source>
</evidence>
<organism evidence="2 3">
    <name type="scientific">Pseudodesulfovibrio mercurii</name>
    <dbReference type="NCBI Taxonomy" id="641491"/>
    <lineage>
        <taxon>Bacteria</taxon>
        <taxon>Pseudomonadati</taxon>
        <taxon>Thermodesulfobacteriota</taxon>
        <taxon>Desulfovibrionia</taxon>
        <taxon>Desulfovibrionales</taxon>
        <taxon>Desulfovibrionaceae</taxon>
    </lineage>
</organism>
<feature type="signal peptide" evidence="1">
    <location>
        <begin position="1"/>
        <end position="21"/>
    </location>
</feature>
<name>F0JC82_9BACT</name>
<dbReference type="OrthoDB" id="5460017at2"/>
<proteinExistence type="predicted"/>
<dbReference type="RefSeq" id="WP_014323081.1">
    <property type="nucleotide sequence ID" value="NC_016803.1"/>
</dbReference>